<dbReference type="Gene3D" id="3.90.226.10">
    <property type="entry name" value="2-enoyl-CoA Hydratase, Chain A, domain 1"/>
    <property type="match status" value="1"/>
</dbReference>
<keyword evidence="4" id="KW-0645">Protease</keyword>
<dbReference type="InterPro" id="IPR023562">
    <property type="entry name" value="ClpP/TepA"/>
</dbReference>
<gene>
    <name evidence="4" type="ORF">KFZ73_14540</name>
</gene>
<evidence type="ECO:0000256" key="1">
    <source>
        <dbReference type="ARBA" id="ARBA00007039"/>
    </source>
</evidence>
<dbReference type="GO" id="GO:0008233">
    <property type="term" value="F:peptidase activity"/>
    <property type="evidence" value="ECO:0007669"/>
    <property type="project" value="UniProtKB-KW"/>
</dbReference>
<keyword evidence="5" id="KW-1185">Reference proteome</keyword>
<comment type="caution">
    <text evidence="4">The sequence shown here is derived from an EMBL/GenBank/DDBJ whole genome shotgun (WGS) entry which is preliminary data.</text>
</comment>
<reference evidence="4 5" key="1">
    <citation type="submission" date="2021-04" db="EMBL/GenBank/DDBJ databases">
        <title>Whole genome sequence analysis of a thiophenic sulfur metabolizing bacteria.</title>
        <authorList>
            <person name="Akhtar N."/>
            <person name="Akram J."/>
            <person name="Aslam A."/>
        </authorList>
    </citation>
    <scope>NUCLEOTIDE SEQUENCE [LARGE SCALE GENOMIC DNA]</scope>
    <source>
        <strain evidence="4 5">3OW</strain>
    </source>
</reference>
<dbReference type="InterPro" id="IPR029045">
    <property type="entry name" value="ClpP/crotonase-like_dom_sf"/>
</dbReference>
<dbReference type="SUPFAM" id="SSF52096">
    <property type="entry name" value="ClpP/crotonase"/>
    <property type="match status" value="1"/>
</dbReference>
<evidence type="ECO:0000256" key="2">
    <source>
        <dbReference type="RuleBase" id="RU003567"/>
    </source>
</evidence>
<organism evidence="4 5">
    <name type="scientific">Tsukamurella paurometabola</name>
    <name type="common">Corynebacterium paurometabolum</name>
    <dbReference type="NCBI Taxonomy" id="2061"/>
    <lineage>
        <taxon>Bacteria</taxon>
        <taxon>Bacillati</taxon>
        <taxon>Actinomycetota</taxon>
        <taxon>Actinomycetes</taxon>
        <taxon>Mycobacteriales</taxon>
        <taxon>Tsukamurellaceae</taxon>
        <taxon>Tsukamurella</taxon>
    </lineage>
</organism>
<dbReference type="Pfam" id="PF00574">
    <property type="entry name" value="CLP_protease"/>
    <property type="match status" value="1"/>
</dbReference>
<dbReference type="PANTHER" id="PTHR10381:SF11">
    <property type="entry name" value="ATP-DEPENDENT CLP PROTEASE PROTEOLYTIC SUBUNIT, MITOCHONDRIAL"/>
    <property type="match status" value="1"/>
</dbReference>
<evidence type="ECO:0000256" key="3">
    <source>
        <dbReference type="SAM" id="Coils"/>
    </source>
</evidence>
<comment type="similarity">
    <text evidence="1 2">Belongs to the peptidase S14 family.</text>
</comment>
<dbReference type="PANTHER" id="PTHR10381">
    <property type="entry name" value="ATP-DEPENDENT CLP PROTEASE PROTEOLYTIC SUBUNIT"/>
    <property type="match status" value="1"/>
</dbReference>
<dbReference type="InterPro" id="IPR001907">
    <property type="entry name" value="ClpP"/>
</dbReference>
<dbReference type="PRINTS" id="PR00127">
    <property type="entry name" value="CLPPROTEASEP"/>
</dbReference>
<evidence type="ECO:0000313" key="4">
    <source>
        <dbReference type="EMBL" id="MBS4102452.1"/>
    </source>
</evidence>
<keyword evidence="4" id="KW-0378">Hydrolase</keyword>
<dbReference type="Proteomes" id="UP000676853">
    <property type="component" value="Unassembled WGS sequence"/>
</dbReference>
<keyword evidence="3" id="KW-0175">Coiled coil</keyword>
<protein>
    <recommendedName>
        <fullName evidence="2">ATP-dependent Clp protease proteolytic subunit</fullName>
    </recommendedName>
</protein>
<dbReference type="GO" id="GO:0006508">
    <property type="term" value="P:proteolysis"/>
    <property type="evidence" value="ECO:0007669"/>
    <property type="project" value="UniProtKB-KW"/>
</dbReference>
<dbReference type="RefSeq" id="WP_212554169.1">
    <property type="nucleotide sequence ID" value="NZ_JAGXOE010000034.1"/>
</dbReference>
<feature type="coiled-coil region" evidence="3">
    <location>
        <begin position="1"/>
        <end position="37"/>
    </location>
</feature>
<sequence>MVEIDTEAERNLAEAEKLRQEARRAAADAEIRELELKWKQDEDRERERGKPLRGGAYVFNSDVNDYSIERLLSHLAQVHKADPEAPMDIIINSPGGSVFAGNEAMDTIYNYSLRGGGKHKVTMTVRGMAASMGGIMLQIADERVMGAQSFCLIHEVASMAIGKVGDLKDEIELLDKMSSRVVDLFVERSGGKITKKKFLELSKRKDWWLSADECLKFGFVDRIG</sequence>
<proteinExistence type="inferred from homology"/>
<name>A0ABS5NDW9_TSUPA</name>
<dbReference type="EMBL" id="JAGXOE010000034">
    <property type="protein sequence ID" value="MBS4102452.1"/>
    <property type="molecule type" value="Genomic_DNA"/>
</dbReference>
<accession>A0ABS5NDW9</accession>
<evidence type="ECO:0000313" key="5">
    <source>
        <dbReference type="Proteomes" id="UP000676853"/>
    </source>
</evidence>